<evidence type="ECO:0000256" key="7">
    <source>
        <dbReference type="RuleBase" id="RU362065"/>
    </source>
</evidence>
<reference evidence="11 12" key="1">
    <citation type="submission" date="2023-11" db="EMBL/GenBank/DDBJ databases">
        <title>Peredibacter starrii A3.12.</title>
        <authorList>
            <person name="Mitchell R.J."/>
        </authorList>
    </citation>
    <scope>NUCLEOTIDE SEQUENCE [LARGE SCALE GENOMIC DNA]</scope>
    <source>
        <strain evidence="11 12">A3.12</strain>
    </source>
</reference>
<dbReference type="SUPFAM" id="SSF64518">
    <property type="entry name" value="Phase 1 flagellin"/>
    <property type="match status" value="1"/>
</dbReference>
<evidence type="ECO:0000313" key="12">
    <source>
        <dbReference type="Proteomes" id="UP001324634"/>
    </source>
</evidence>
<sequence>MGADLLNIGKSGLFTAKSAMSTTSHNIANANTDGYSRQEVRMETSPTLGEGDYVLGTGVEIQSIKRSHDELVEKKLNNSITGHKFNEERTLQLGHVEEIFNEINSEGMNKVLNRFFNSFRELSNQPENETVRNVVKENAKIVVGDFHRIQKNLDDVRASINKKVALTVDEVNLLTKSIAKLNKEINIQEVTGSMANDLRDQRDRALRTLAEFFPISTYTDNKGQFIVGIEGVGSIVSGGISQDLAVGTTVPEGQTSADKGDIQVFFANRPGVPMTDKIKGGTLGAQIKTRNDEIVGLEKQVDELAHGLVLATNAIHRRGFANHPVPVDAEGNPIPNAAQKQVTGINFFKEPLDLKRAAEYISISDEIEADVNNIAAALEANKPGDNRVALAVSKLQHEKVLGAGTTTFEEQYLKSVGNIGLQAGKSKIDEEQSHGILAQAKSFKERLAGVSLDEEAANMVRYQNAYEASAKVIRASDEMFKAVLGLLG</sequence>
<gene>
    <name evidence="7 11" type="primary">flgK</name>
    <name evidence="11" type="ORF">SOO65_00875</name>
</gene>
<keyword evidence="11" id="KW-0282">Flagellum</keyword>
<dbReference type="RefSeq" id="WP_321395513.1">
    <property type="nucleotide sequence ID" value="NZ_CP139487.1"/>
</dbReference>
<dbReference type="KEGG" id="psti:SOO65_00875"/>
<keyword evidence="5 7" id="KW-0964">Secreted</keyword>
<dbReference type="PRINTS" id="PR01005">
    <property type="entry name" value="FLGHOOKAP1"/>
</dbReference>
<organism evidence="11 12">
    <name type="scientific">Peredibacter starrii</name>
    <dbReference type="NCBI Taxonomy" id="28202"/>
    <lineage>
        <taxon>Bacteria</taxon>
        <taxon>Pseudomonadati</taxon>
        <taxon>Bdellovibrionota</taxon>
        <taxon>Bacteriovoracia</taxon>
        <taxon>Bacteriovoracales</taxon>
        <taxon>Bacteriovoracaceae</taxon>
        <taxon>Peredibacter</taxon>
    </lineage>
</organism>
<proteinExistence type="inferred from homology"/>
<dbReference type="NCBIfam" id="TIGR02492">
    <property type="entry name" value="flgK_ends"/>
    <property type="match status" value="1"/>
</dbReference>
<evidence type="ECO:0000256" key="3">
    <source>
        <dbReference type="ARBA" id="ARBA00009677"/>
    </source>
</evidence>
<dbReference type="GO" id="GO:0005576">
    <property type="term" value="C:extracellular region"/>
    <property type="evidence" value="ECO:0007669"/>
    <property type="project" value="UniProtKB-SubCell"/>
</dbReference>
<evidence type="ECO:0000259" key="10">
    <source>
        <dbReference type="Pfam" id="PF22638"/>
    </source>
</evidence>
<dbReference type="Proteomes" id="UP001324634">
    <property type="component" value="Chromosome"/>
</dbReference>
<evidence type="ECO:0000256" key="1">
    <source>
        <dbReference type="ARBA" id="ARBA00004365"/>
    </source>
</evidence>
<dbReference type="InterPro" id="IPR010930">
    <property type="entry name" value="Flg_bb/hook_C_dom"/>
</dbReference>
<comment type="similarity">
    <text evidence="3 7">Belongs to the flagella basal body rod proteins family.</text>
</comment>
<protein>
    <recommendedName>
        <fullName evidence="4 7">Flagellar hook-associated protein 1</fullName>
        <shortName evidence="7">HAP1</shortName>
    </recommendedName>
</protein>
<dbReference type="AlphaFoldDB" id="A0AAX4HQF6"/>
<dbReference type="PANTHER" id="PTHR30033">
    <property type="entry name" value="FLAGELLAR HOOK-ASSOCIATED PROTEIN 1"/>
    <property type="match status" value="1"/>
</dbReference>
<dbReference type="Pfam" id="PF06429">
    <property type="entry name" value="Flg_bbr_C"/>
    <property type="match status" value="1"/>
</dbReference>
<dbReference type="PANTHER" id="PTHR30033:SF1">
    <property type="entry name" value="FLAGELLAR HOOK-ASSOCIATED PROTEIN 1"/>
    <property type="match status" value="1"/>
</dbReference>
<feature type="domain" description="Flagellar basal-body/hook protein C-terminal" evidence="9">
    <location>
        <begin position="449"/>
        <end position="485"/>
    </location>
</feature>
<keyword evidence="12" id="KW-1185">Reference proteome</keyword>
<accession>A0AAX4HQF6</accession>
<evidence type="ECO:0000313" key="11">
    <source>
        <dbReference type="EMBL" id="WPU65295.1"/>
    </source>
</evidence>
<evidence type="ECO:0000256" key="4">
    <source>
        <dbReference type="ARBA" id="ARBA00016244"/>
    </source>
</evidence>
<dbReference type="InterPro" id="IPR001444">
    <property type="entry name" value="Flag_bb_rod_N"/>
</dbReference>
<dbReference type="GO" id="GO:0005198">
    <property type="term" value="F:structural molecule activity"/>
    <property type="evidence" value="ECO:0007669"/>
    <property type="project" value="UniProtKB-UniRule"/>
</dbReference>
<evidence type="ECO:0000256" key="6">
    <source>
        <dbReference type="ARBA" id="ARBA00023143"/>
    </source>
</evidence>
<name>A0AAX4HQF6_9BACT</name>
<keyword evidence="11" id="KW-0966">Cell projection</keyword>
<evidence type="ECO:0000256" key="5">
    <source>
        <dbReference type="ARBA" id="ARBA00022525"/>
    </source>
</evidence>
<evidence type="ECO:0000259" key="9">
    <source>
        <dbReference type="Pfam" id="PF06429"/>
    </source>
</evidence>
<evidence type="ECO:0000259" key="8">
    <source>
        <dbReference type="Pfam" id="PF00460"/>
    </source>
</evidence>
<comment type="subcellular location">
    <subcellularLocation>
        <location evidence="1 7">Bacterial flagellum</location>
    </subcellularLocation>
    <subcellularLocation>
        <location evidence="2 7">Secreted</location>
    </subcellularLocation>
</comment>
<dbReference type="EMBL" id="CP139487">
    <property type="protein sequence ID" value="WPU65295.1"/>
    <property type="molecule type" value="Genomic_DNA"/>
</dbReference>
<feature type="domain" description="Flagellar hook-associated protein FlgK helical" evidence="10">
    <location>
        <begin position="94"/>
        <end position="320"/>
    </location>
</feature>
<keyword evidence="11" id="KW-0969">Cilium</keyword>
<dbReference type="GO" id="GO:0044780">
    <property type="term" value="P:bacterial-type flagellum assembly"/>
    <property type="evidence" value="ECO:0007669"/>
    <property type="project" value="InterPro"/>
</dbReference>
<dbReference type="InterPro" id="IPR002371">
    <property type="entry name" value="FlgK"/>
</dbReference>
<evidence type="ECO:0000256" key="2">
    <source>
        <dbReference type="ARBA" id="ARBA00004613"/>
    </source>
</evidence>
<dbReference type="Pfam" id="PF22638">
    <property type="entry name" value="FlgK_D1"/>
    <property type="match status" value="1"/>
</dbReference>
<keyword evidence="6 7" id="KW-0975">Bacterial flagellum</keyword>
<feature type="domain" description="Flagellar basal body rod protein N-terminal" evidence="8">
    <location>
        <begin position="6"/>
        <end position="35"/>
    </location>
</feature>
<dbReference type="InterPro" id="IPR053927">
    <property type="entry name" value="FlgK_helical"/>
</dbReference>
<dbReference type="Pfam" id="PF00460">
    <property type="entry name" value="Flg_bb_rod"/>
    <property type="match status" value="1"/>
</dbReference>
<dbReference type="GO" id="GO:0009424">
    <property type="term" value="C:bacterial-type flagellum hook"/>
    <property type="evidence" value="ECO:0007669"/>
    <property type="project" value="UniProtKB-UniRule"/>
</dbReference>